<dbReference type="VEuPathDB" id="ToxoDB:TGDOM2_399270"/>
<gene>
    <name evidence="2" type="ORF">TGDOM2_399270</name>
</gene>
<feature type="compositionally biased region" description="Gly residues" evidence="1">
    <location>
        <begin position="1"/>
        <end position="11"/>
    </location>
</feature>
<comment type="caution">
    <text evidence="2">The sequence shown here is derived from an EMBL/GenBank/DDBJ whole genome shotgun (WGS) entry which is preliminary data.</text>
</comment>
<dbReference type="AlphaFoldDB" id="A0A086K8I0"/>
<sequence length="110" mass="11538">VFGRSRGGAWGPKGWRGREGGGACAGGRARRVVWEDEGCRSLGDGGVVGLVTQLLLELPHIFPVLRIQTVEPSRLGPGISGQHGGQNHEVAEKRSVAGGKDSLRRSTQGS</sequence>
<dbReference type="Proteomes" id="UP000028837">
    <property type="component" value="Unassembled WGS sequence"/>
</dbReference>
<protein>
    <submittedName>
        <fullName evidence="2">Uncharacterized protein</fullName>
    </submittedName>
</protein>
<feature type="region of interest" description="Disordered" evidence="1">
    <location>
        <begin position="73"/>
        <end position="110"/>
    </location>
</feature>
<name>A0A086K8I0_TOXGO</name>
<proteinExistence type="predicted"/>
<evidence type="ECO:0000256" key="1">
    <source>
        <dbReference type="SAM" id="MobiDB-lite"/>
    </source>
</evidence>
<reference evidence="2 3" key="1">
    <citation type="submission" date="2014-02" db="EMBL/GenBank/DDBJ databases">
        <authorList>
            <person name="Sibley D."/>
            <person name="Venepally P."/>
            <person name="Karamycheva S."/>
            <person name="Hadjithomas M."/>
            <person name="Khan A."/>
            <person name="Brunk B."/>
            <person name="Roos D."/>
            <person name="Caler E."/>
            <person name="Lorenzi H."/>
        </authorList>
    </citation>
    <scope>NUCLEOTIDE SEQUENCE [LARGE SCALE GENOMIC DNA]</scope>
    <source>
        <strain evidence="2 3">GAB2-2007-GAL-DOM2</strain>
    </source>
</reference>
<dbReference type="EMBL" id="AHZU02000747">
    <property type="protein sequence ID" value="KFG40698.1"/>
    <property type="molecule type" value="Genomic_DNA"/>
</dbReference>
<feature type="non-terminal residue" evidence="2">
    <location>
        <position position="1"/>
    </location>
</feature>
<organism evidence="2 3">
    <name type="scientific">Toxoplasma gondii GAB2-2007-GAL-DOM2</name>
    <dbReference type="NCBI Taxonomy" id="1130820"/>
    <lineage>
        <taxon>Eukaryota</taxon>
        <taxon>Sar</taxon>
        <taxon>Alveolata</taxon>
        <taxon>Apicomplexa</taxon>
        <taxon>Conoidasida</taxon>
        <taxon>Coccidia</taxon>
        <taxon>Eucoccidiorida</taxon>
        <taxon>Eimeriorina</taxon>
        <taxon>Sarcocystidae</taxon>
        <taxon>Toxoplasma</taxon>
    </lineage>
</organism>
<evidence type="ECO:0000313" key="2">
    <source>
        <dbReference type="EMBL" id="KFG40698.1"/>
    </source>
</evidence>
<feature type="region of interest" description="Disordered" evidence="1">
    <location>
        <begin position="1"/>
        <end position="26"/>
    </location>
</feature>
<evidence type="ECO:0000313" key="3">
    <source>
        <dbReference type="Proteomes" id="UP000028837"/>
    </source>
</evidence>
<accession>A0A086K8I0</accession>